<dbReference type="GO" id="GO:0015074">
    <property type="term" value="P:DNA integration"/>
    <property type="evidence" value="ECO:0007669"/>
    <property type="project" value="InterPro"/>
</dbReference>
<organism evidence="4">
    <name type="scientific">Leptolyngbya sp. NK1-12</name>
    <dbReference type="NCBI Taxonomy" id="2547451"/>
    <lineage>
        <taxon>Bacteria</taxon>
        <taxon>Bacillati</taxon>
        <taxon>Cyanobacteriota</taxon>
        <taxon>Cyanophyceae</taxon>
        <taxon>Leptolyngbyales</taxon>
        <taxon>Leptolyngbyaceae</taxon>
        <taxon>Leptolyngbya group</taxon>
        <taxon>Leptolyngbya</taxon>
    </lineage>
</organism>
<evidence type="ECO:0000313" key="4">
    <source>
        <dbReference type="EMBL" id="WNZ23752.1"/>
    </source>
</evidence>
<dbReference type="SUPFAM" id="SSF56349">
    <property type="entry name" value="DNA breaking-rejoining enzymes"/>
    <property type="match status" value="1"/>
</dbReference>
<dbReference type="EMBL" id="CP053586">
    <property type="protein sequence ID" value="WNZ23752.1"/>
    <property type="molecule type" value="Genomic_DNA"/>
</dbReference>
<dbReference type="GO" id="GO:0006310">
    <property type="term" value="P:DNA recombination"/>
    <property type="evidence" value="ECO:0007669"/>
    <property type="project" value="UniProtKB-KW"/>
</dbReference>
<proteinExistence type="predicted"/>
<reference evidence="4" key="1">
    <citation type="submission" date="2020-05" db="EMBL/GenBank/DDBJ databases">
        <authorList>
            <person name="Zhu T."/>
            <person name="Keshari N."/>
            <person name="Lu X."/>
        </authorList>
    </citation>
    <scope>NUCLEOTIDE SEQUENCE</scope>
    <source>
        <strain evidence="4">NK1-12</strain>
    </source>
</reference>
<feature type="region of interest" description="Disordered" evidence="2">
    <location>
        <begin position="1"/>
        <end position="20"/>
    </location>
</feature>
<accession>A0AA96WCF5</accession>
<dbReference type="PROSITE" id="PS51898">
    <property type="entry name" value="TYR_RECOMBINASE"/>
    <property type="match status" value="1"/>
</dbReference>
<protein>
    <submittedName>
        <fullName evidence="4">Site-specific integrase</fullName>
    </submittedName>
</protein>
<dbReference type="RefSeq" id="WP_316435495.1">
    <property type="nucleotide sequence ID" value="NZ_CP053586.1"/>
</dbReference>
<keyword evidence="1" id="KW-0233">DNA recombination</keyword>
<dbReference type="InterPro" id="IPR013762">
    <property type="entry name" value="Integrase-like_cat_sf"/>
</dbReference>
<dbReference type="AlphaFoldDB" id="A0AA96WCF5"/>
<dbReference type="CDD" id="cd00796">
    <property type="entry name" value="INT_Rci_Hp1_C"/>
    <property type="match status" value="1"/>
</dbReference>
<gene>
    <name evidence="4" type="ORF">HJG54_13420</name>
</gene>
<evidence type="ECO:0000259" key="3">
    <source>
        <dbReference type="PROSITE" id="PS51898"/>
    </source>
</evidence>
<sequence>MPKSPGQSTSPTATTSIDDQIAKVNHRLKVAQLGLQVERRGQKLSLRGTLPPRPGSDRLRPHQQRISLNLPATAAGLKQAEQEAKVIAAQLIQNCFDWQQYLPVAGGRLHQMDLAEKLAAFQQSFLQDGSGFAQAASRQTTWDAAYAPYLRKLEEIVQARPHLSLPEAIYATVQATRSNSRSRQICCTALSGLAEFLHLELPIPLKTYWGTYGPNQTKTRRLPSDQEIVTAFGKIPNPAWQFVYGIMATYGLRNHEVFFCDYSGLVLGQSEAVIEVLETSKTGSHAVWPFYPEWVEQFNLRQVTLPALNTDLSQTTLRRIGQQVNCQFRRYQIPFSPYDLRHAWAVRTIHFDLPDAVAARMMGHSVAIHNRTYHRWITLRDQQQAVKTALSRSNLQAPQPENNLS</sequence>
<name>A0AA96WCF5_9CYAN</name>
<evidence type="ECO:0000256" key="2">
    <source>
        <dbReference type="SAM" id="MobiDB-lite"/>
    </source>
</evidence>
<dbReference type="GO" id="GO:0003677">
    <property type="term" value="F:DNA binding"/>
    <property type="evidence" value="ECO:0007669"/>
    <property type="project" value="InterPro"/>
</dbReference>
<feature type="domain" description="Tyr recombinase" evidence="3">
    <location>
        <begin position="217"/>
        <end position="387"/>
    </location>
</feature>
<dbReference type="InterPro" id="IPR011010">
    <property type="entry name" value="DNA_brk_join_enz"/>
</dbReference>
<evidence type="ECO:0000256" key="1">
    <source>
        <dbReference type="ARBA" id="ARBA00023172"/>
    </source>
</evidence>
<dbReference type="InterPro" id="IPR002104">
    <property type="entry name" value="Integrase_catalytic"/>
</dbReference>
<feature type="compositionally biased region" description="Polar residues" evidence="2">
    <location>
        <begin position="1"/>
        <end position="18"/>
    </location>
</feature>
<dbReference type="Gene3D" id="1.10.443.10">
    <property type="entry name" value="Intergrase catalytic core"/>
    <property type="match status" value="1"/>
</dbReference>